<organism evidence="2 3">
    <name type="scientific">Symbiodinium necroappetens</name>
    <dbReference type="NCBI Taxonomy" id="1628268"/>
    <lineage>
        <taxon>Eukaryota</taxon>
        <taxon>Sar</taxon>
        <taxon>Alveolata</taxon>
        <taxon>Dinophyceae</taxon>
        <taxon>Suessiales</taxon>
        <taxon>Symbiodiniaceae</taxon>
        <taxon>Symbiodinium</taxon>
    </lineage>
</organism>
<evidence type="ECO:0000256" key="1">
    <source>
        <dbReference type="SAM" id="MobiDB-lite"/>
    </source>
</evidence>
<keyword evidence="3" id="KW-1185">Reference proteome</keyword>
<reference evidence="2" key="1">
    <citation type="submission" date="2021-02" db="EMBL/GenBank/DDBJ databases">
        <authorList>
            <person name="Dougan E. K."/>
            <person name="Rhodes N."/>
            <person name="Thang M."/>
            <person name="Chan C."/>
        </authorList>
    </citation>
    <scope>NUCLEOTIDE SEQUENCE</scope>
</reference>
<accession>A0A812NQ41</accession>
<dbReference type="Proteomes" id="UP000601435">
    <property type="component" value="Unassembled WGS sequence"/>
</dbReference>
<dbReference type="PROSITE" id="PS51257">
    <property type="entry name" value="PROKAR_LIPOPROTEIN"/>
    <property type="match status" value="1"/>
</dbReference>
<evidence type="ECO:0000313" key="3">
    <source>
        <dbReference type="Proteomes" id="UP000601435"/>
    </source>
</evidence>
<sequence length="98" mass="10406">MLLEPRQLQAHIPTAVVAGCHPWPGSSGRRPRLHCSESLVKVAVPEPTAGRLQQLAPLTDSFGTAEPSFRLTCSCQRDSSSKAHPAARGSPPHLAPGH</sequence>
<evidence type="ECO:0000313" key="2">
    <source>
        <dbReference type="EMBL" id="CAE7315983.1"/>
    </source>
</evidence>
<feature type="region of interest" description="Disordered" evidence="1">
    <location>
        <begin position="75"/>
        <end position="98"/>
    </location>
</feature>
<name>A0A812NQ41_9DINO</name>
<gene>
    <name evidence="2" type="ORF">SNEC2469_LOCUS7872</name>
</gene>
<comment type="caution">
    <text evidence="2">The sequence shown here is derived from an EMBL/GenBank/DDBJ whole genome shotgun (WGS) entry which is preliminary data.</text>
</comment>
<dbReference type="EMBL" id="CAJNJA010013227">
    <property type="protein sequence ID" value="CAE7315983.1"/>
    <property type="molecule type" value="Genomic_DNA"/>
</dbReference>
<proteinExistence type="predicted"/>
<dbReference type="AlphaFoldDB" id="A0A812NQ41"/>
<protein>
    <submittedName>
        <fullName evidence="2">Uncharacterized protein</fullName>
    </submittedName>
</protein>